<gene>
    <name evidence="4" type="ORF">SAMN05443669_10862</name>
</gene>
<evidence type="ECO:0000313" key="5">
    <source>
        <dbReference type="Proteomes" id="UP000184260"/>
    </source>
</evidence>
<keyword evidence="2 4" id="KW-0808">Transferase</keyword>
<proteinExistence type="predicted"/>
<accession>A0A1M7LTP1</accession>
<sequence length="361" mass="42661">MKTLNNSINILQTELFSVPTVSKFPTTRYQGSKLKYVDWIWNCIKDLKFDTVLDAFGGTSVVAYKMKKNEKIVTYNDILFFNHIIGKALIENDNEKIDNEDLDFILTKHEDIDYPNFIEITFNDVYYTDDENKWLDMVITNIRLLPNEYKKAIAFFALFQSCIIKRPYNLFHRKNLYIRFQEVKRSFGNKVTWDTPFDAHFKNFIQEANNAVFSNFKENISINKDISSIKNNFDLVYIDSPYISENGIGLDYLDFYHFLEGIMNYDDWEEMIDPKSKHKRLQLKKSDWNKKDKIEFAFESLIEQFKESIIVISYRSDGIPSIERIKDILILNGKKITIHESNEMKYVLSNKKSSEILIVAE</sequence>
<keyword evidence="1 4" id="KW-0489">Methyltransferase</keyword>
<dbReference type="Proteomes" id="UP000184260">
    <property type="component" value="Unassembled WGS sequence"/>
</dbReference>
<evidence type="ECO:0000313" key="4">
    <source>
        <dbReference type="EMBL" id="SHM81586.1"/>
    </source>
</evidence>
<dbReference type="SUPFAM" id="SSF53335">
    <property type="entry name" value="S-adenosyl-L-methionine-dependent methyltransferases"/>
    <property type="match status" value="1"/>
</dbReference>
<dbReference type="AlphaFoldDB" id="A0A1M7LTP1"/>
<dbReference type="Pfam" id="PF02086">
    <property type="entry name" value="MethyltransfD12"/>
    <property type="match status" value="1"/>
</dbReference>
<organism evidence="4 5">
    <name type="scientific">Flavobacterium xanthum</name>
    <dbReference type="NCBI Taxonomy" id="69322"/>
    <lineage>
        <taxon>Bacteria</taxon>
        <taxon>Pseudomonadati</taxon>
        <taxon>Bacteroidota</taxon>
        <taxon>Flavobacteriia</taxon>
        <taxon>Flavobacteriales</taxon>
        <taxon>Flavobacteriaceae</taxon>
        <taxon>Flavobacterium</taxon>
    </lineage>
</organism>
<dbReference type="GO" id="GO:0009007">
    <property type="term" value="F:site-specific DNA-methyltransferase (adenine-specific) activity"/>
    <property type="evidence" value="ECO:0007669"/>
    <property type="project" value="UniProtKB-EC"/>
</dbReference>
<evidence type="ECO:0000256" key="2">
    <source>
        <dbReference type="ARBA" id="ARBA00022679"/>
    </source>
</evidence>
<dbReference type="InterPro" id="IPR029063">
    <property type="entry name" value="SAM-dependent_MTases_sf"/>
</dbReference>
<dbReference type="RefSeq" id="WP_084129752.1">
    <property type="nucleotide sequence ID" value="NZ_FRBU01000086.1"/>
</dbReference>
<keyword evidence="5" id="KW-1185">Reference proteome</keyword>
<reference evidence="5" key="1">
    <citation type="submission" date="2016-11" db="EMBL/GenBank/DDBJ databases">
        <authorList>
            <person name="Varghese N."/>
            <person name="Submissions S."/>
        </authorList>
    </citation>
    <scope>NUCLEOTIDE SEQUENCE [LARGE SCALE GENOMIC DNA]</scope>
    <source>
        <strain evidence="5">DSM 3661</strain>
    </source>
</reference>
<protein>
    <submittedName>
        <fullName evidence="4">Adenine-specific DNA-methyltransferase</fullName>
    </submittedName>
</protein>
<dbReference type="InterPro" id="IPR012327">
    <property type="entry name" value="MeTrfase_D12"/>
</dbReference>
<dbReference type="EMBL" id="FRBU01000086">
    <property type="protein sequence ID" value="SHM81586.1"/>
    <property type="molecule type" value="Genomic_DNA"/>
</dbReference>
<keyword evidence="3" id="KW-0949">S-adenosyl-L-methionine</keyword>
<dbReference type="GO" id="GO:0032259">
    <property type="term" value="P:methylation"/>
    <property type="evidence" value="ECO:0007669"/>
    <property type="project" value="UniProtKB-KW"/>
</dbReference>
<dbReference type="GO" id="GO:0009307">
    <property type="term" value="P:DNA restriction-modification system"/>
    <property type="evidence" value="ECO:0007669"/>
    <property type="project" value="InterPro"/>
</dbReference>
<evidence type="ECO:0000256" key="1">
    <source>
        <dbReference type="ARBA" id="ARBA00022603"/>
    </source>
</evidence>
<evidence type="ECO:0000256" key="3">
    <source>
        <dbReference type="ARBA" id="ARBA00022691"/>
    </source>
</evidence>
<name>A0A1M7LTP1_9FLAO</name>
<dbReference type="OrthoDB" id="9805629at2"/>